<sequence>MKDKLKQYSSIIMILVLVITASVYGIIEKNYELIIVACIFAVCTYLIILREQKKIQQELIQVSAIVDKLINQESIGEFIVNEDYITSKIQHQLQRLSVLYKQQEEGIRNDRDEIRLLINDIAHQMRTPLANMKLYLELLEMEETTPQQQEYIKSVENSMESLSFLTESFIKMSRIEGKIIQLKVLKQSLANTLKDAVEVTMDKAKLKNVSIEIDESTDYETLHDFQWMKEALINVIENAIKYSEEDGVVKISIIENDMFAQIQIEDNGIGIDEGEEHLIFKRFYRGNKVSNQEGFGLGLYISRSIIQSHNGFMRVKRKERGTIFTIVLPK</sequence>
<comment type="caution">
    <text evidence="10">The sequence shown here is derived from an EMBL/GenBank/DDBJ whole genome shotgun (WGS) entry which is preliminary data.</text>
</comment>
<evidence type="ECO:0000256" key="5">
    <source>
        <dbReference type="ARBA" id="ARBA00022679"/>
    </source>
</evidence>
<evidence type="ECO:0000256" key="7">
    <source>
        <dbReference type="ARBA" id="ARBA00023012"/>
    </source>
</evidence>
<keyword evidence="8" id="KW-0472">Membrane</keyword>
<keyword evidence="8" id="KW-1133">Transmembrane helix</keyword>
<keyword evidence="4" id="KW-0597">Phosphoprotein</keyword>
<dbReference type="InterPro" id="IPR005467">
    <property type="entry name" value="His_kinase_dom"/>
</dbReference>
<dbReference type="InterPro" id="IPR003661">
    <property type="entry name" value="HisK_dim/P_dom"/>
</dbReference>
<dbReference type="Proteomes" id="UP001230220">
    <property type="component" value="Unassembled WGS sequence"/>
</dbReference>
<gene>
    <name evidence="10" type="ORF">J2S15_002521</name>
</gene>
<dbReference type="EMBL" id="JAUSUR010000004">
    <property type="protein sequence ID" value="MDQ0361771.1"/>
    <property type="molecule type" value="Genomic_DNA"/>
</dbReference>
<comment type="subcellular location">
    <subcellularLocation>
        <location evidence="2">Membrane</location>
    </subcellularLocation>
</comment>
<dbReference type="InterPro" id="IPR036097">
    <property type="entry name" value="HisK_dim/P_sf"/>
</dbReference>
<keyword evidence="5" id="KW-0808">Transferase</keyword>
<organism evidence="10 11">
    <name type="scientific">Breznakia pachnodae</name>
    <dbReference type="NCBI Taxonomy" id="265178"/>
    <lineage>
        <taxon>Bacteria</taxon>
        <taxon>Bacillati</taxon>
        <taxon>Bacillota</taxon>
        <taxon>Erysipelotrichia</taxon>
        <taxon>Erysipelotrichales</taxon>
        <taxon>Erysipelotrichaceae</taxon>
        <taxon>Breznakia</taxon>
    </lineage>
</organism>
<feature type="transmembrane region" description="Helical" evidence="8">
    <location>
        <begin position="7"/>
        <end position="27"/>
    </location>
</feature>
<dbReference type="Pfam" id="PF00512">
    <property type="entry name" value="HisKA"/>
    <property type="match status" value="1"/>
</dbReference>
<keyword evidence="8" id="KW-0812">Transmembrane</keyword>
<dbReference type="SMART" id="SM00387">
    <property type="entry name" value="HATPase_c"/>
    <property type="match status" value="1"/>
</dbReference>
<keyword evidence="11" id="KW-1185">Reference proteome</keyword>
<evidence type="ECO:0000256" key="4">
    <source>
        <dbReference type="ARBA" id="ARBA00022553"/>
    </source>
</evidence>
<name>A0ABU0E4D3_9FIRM</name>
<dbReference type="PANTHER" id="PTHR45453:SF1">
    <property type="entry name" value="PHOSPHATE REGULON SENSOR PROTEIN PHOR"/>
    <property type="match status" value="1"/>
</dbReference>
<dbReference type="InterPro" id="IPR036890">
    <property type="entry name" value="HATPase_C_sf"/>
</dbReference>
<evidence type="ECO:0000313" key="10">
    <source>
        <dbReference type="EMBL" id="MDQ0361771.1"/>
    </source>
</evidence>
<dbReference type="CDD" id="cd00082">
    <property type="entry name" value="HisKA"/>
    <property type="match status" value="1"/>
</dbReference>
<dbReference type="EC" id="2.7.13.3" evidence="3"/>
<evidence type="ECO:0000256" key="2">
    <source>
        <dbReference type="ARBA" id="ARBA00004370"/>
    </source>
</evidence>
<dbReference type="Gene3D" id="1.10.287.130">
    <property type="match status" value="1"/>
</dbReference>
<evidence type="ECO:0000256" key="6">
    <source>
        <dbReference type="ARBA" id="ARBA00022777"/>
    </source>
</evidence>
<evidence type="ECO:0000256" key="3">
    <source>
        <dbReference type="ARBA" id="ARBA00012438"/>
    </source>
</evidence>
<dbReference type="Pfam" id="PF02518">
    <property type="entry name" value="HATPase_c"/>
    <property type="match status" value="1"/>
</dbReference>
<proteinExistence type="predicted"/>
<dbReference type="Gene3D" id="3.30.565.10">
    <property type="entry name" value="Histidine kinase-like ATPase, C-terminal domain"/>
    <property type="match status" value="1"/>
</dbReference>
<dbReference type="PANTHER" id="PTHR45453">
    <property type="entry name" value="PHOSPHATE REGULON SENSOR PROTEIN PHOR"/>
    <property type="match status" value="1"/>
</dbReference>
<dbReference type="InterPro" id="IPR003594">
    <property type="entry name" value="HATPase_dom"/>
</dbReference>
<accession>A0ABU0E4D3</accession>
<evidence type="ECO:0000259" key="9">
    <source>
        <dbReference type="PROSITE" id="PS50109"/>
    </source>
</evidence>
<dbReference type="PROSITE" id="PS50109">
    <property type="entry name" value="HIS_KIN"/>
    <property type="match status" value="1"/>
</dbReference>
<dbReference type="GO" id="GO:0016301">
    <property type="term" value="F:kinase activity"/>
    <property type="evidence" value="ECO:0007669"/>
    <property type="project" value="UniProtKB-KW"/>
</dbReference>
<evidence type="ECO:0000313" key="11">
    <source>
        <dbReference type="Proteomes" id="UP001230220"/>
    </source>
</evidence>
<feature type="domain" description="Histidine kinase" evidence="9">
    <location>
        <begin position="120"/>
        <end position="330"/>
    </location>
</feature>
<feature type="transmembrane region" description="Helical" evidence="8">
    <location>
        <begin position="33"/>
        <end position="49"/>
    </location>
</feature>
<dbReference type="InterPro" id="IPR050351">
    <property type="entry name" value="BphY/WalK/GraS-like"/>
</dbReference>
<dbReference type="CDD" id="cd00075">
    <property type="entry name" value="HATPase"/>
    <property type="match status" value="1"/>
</dbReference>
<dbReference type="InterPro" id="IPR004358">
    <property type="entry name" value="Sig_transdc_His_kin-like_C"/>
</dbReference>
<evidence type="ECO:0000256" key="8">
    <source>
        <dbReference type="SAM" id="Phobius"/>
    </source>
</evidence>
<keyword evidence="7" id="KW-0902">Two-component regulatory system</keyword>
<comment type="catalytic activity">
    <reaction evidence="1">
        <text>ATP + protein L-histidine = ADP + protein N-phospho-L-histidine.</text>
        <dbReference type="EC" id="2.7.13.3"/>
    </reaction>
</comment>
<dbReference type="PRINTS" id="PR00344">
    <property type="entry name" value="BCTRLSENSOR"/>
</dbReference>
<keyword evidence="6 10" id="KW-0418">Kinase</keyword>
<dbReference type="RefSeq" id="WP_307408792.1">
    <property type="nucleotide sequence ID" value="NZ_JAUSUR010000004.1"/>
</dbReference>
<dbReference type="SMART" id="SM00388">
    <property type="entry name" value="HisKA"/>
    <property type="match status" value="1"/>
</dbReference>
<reference evidence="10 11" key="1">
    <citation type="submission" date="2023-07" db="EMBL/GenBank/DDBJ databases">
        <title>Genomic Encyclopedia of Type Strains, Phase IV (KMG-IV): sequencing the most valuable type-strain genomes for metagenomic binning, comparative biology and taxonomic classification.</title>
        <authorList>
            <person name="Goeker M."/>
        </authorList>
    </citation>
    <scope>NUCLEOTIDE SEQUENCE [LARGE SCALE GENOMIC DNA]</scope>
    <source>
        <strain evidence="10 11">DSM 16784</strain>
    </source>
</reference>
<dbReference type="SUPFAM" id="SSF47384">
    <property type="entry name" value="Homodimeric domain of signal transducing histidine kinase"/>
    <property type="match status" value="1"/>
</dbReference>
<dbReference type="SUPFAM" id="SSF55874">
    <property type="entry name" value="ATPase domain of HSP90 chaperone/DNA topoisomerase II/histidine kinase"/>
    <property type="match status" value="1"/>
</dbReference>
<evidence type="ECO:0000256" key="1">
    <source>
        <dbReference type="ARBA" id="ARBA00000085"/>
    </source>
</evidence>
<protein>
    <recommendedName>
        <fullName evidence="3">histidine kinase</fullName>
        <ecNumber evidence="3">2.7.13.3</ecNumber>
    </recommendedName>
</protein>